<accession>A0A1W6LCV3</accession>
<dbReference type="PANTHER" id="PTHR43731">
    <property type="entry name" value="RHOMBOID PROTEASE"/>
    <property type="match status" value="1"/>
</dbReference>
<keyword evidence="6" id="KW-0378">Hydrolase</keyword>
<dbReference type="SUPFAM" id="SSF144091">
    <property type="entry name" value="Rhomboid-like"/>
    <property type="match status" value="1"/>
</dbReference>
<dbReference type="InterPro" id="IPR050925">
    <property type="entry name" value="Rhomboid_protease_S54"/>
</dbReference>
<dbReference type="Gene3D" id="1.20.1540.10">
    <property type="entry name" value="Rhomboid-like"/>
    <property type="match status" value="1"/>
</dbReference>
<keyword evidence="7" id="KW-1185">Reference proteome</keyword>
<evidence type="ECO:0000256" key="2">
    <source>
        <dbReference type="ARBA" id="ARBA00022692"/>
    </source>
</evidence>
<dbReference type="EMBL" id="CP015118">
    <property type="protein sequence ID" value="ARN22111.1"/>
    <property type="molecule type" value="Genomic_DNA"/>
</dbReference>
<sequence length="187" mass="20610">MPPMPPVTQALLLINVGMFCAQYLLNLQALALWPIDRGFLPWQIVTYSVLHADMFQLFFNSLGLWMFGAELERVWGGKRFTQFWLASVVTGAFTQLALSAALGWGNPTVGASGGLFGLLLAFGMMFPNQVIMPLFPPIPMKAKVFVVVFGALALVLGLMARSAHLGGMIGAFLMIQYWRGRPPFGRR</sequence>
<dbReference type="InterPro" id="IPR035952">
    <property type="entry name" value="Rhomboid-like_sf"/>
</dbReference>
<feature type="domain" description="Peptidase S54 rhomboid" evidence="5">
    <location>
        <begin position="42"/>
        <end position="175"/>
    </location>
</feature>
<dbReference type="GO" id="GO:0006508">
    <property type="term" value="P:proteolysis"/>
    <property type="evidence" value="ECO:0007669"/>
    <property type="project" value="UniProtKB-KW"/>
</dbReference>
<evidence type="ECO:0000313" key="6">
    <source>
        <dbReference type="EMBL" id="ARN22111.1"/>
    </source>
</evidence>
<organism evidence="6 7">
    <name type="scientific">Piscinibacter gummiphilus</name>
    <dbReference type="NCBI Taxonomy" id="946333"/>
    <lineage>
        <taxon>Bacteria</taxon>
        <taxon>Pseudomonadati</taxon>
        <taxon>Pseudomonadota</taxon>
        <taxon>Betaproteobacteria</taxon>
        <taxon>Burkholderiales</taxon>
        <taxon>Sphaerotilaceae</taxon>
        <taxon>Piscinibacter</taxon>
    </lineage>
</organism>
<gene>
    <name evidence="6" type="ORF">A4W93_20630</name>
</gene>
<evidence type="ECO:0000256" key="1">
    <source>
        <dbReference type="ARBA" id="ARBA00004141"/>
    </source>
</evidence>
<dbReference type="KEGG" id="rgu:A4W93_20630"/>
<dbReference type="GO" id="GO:0004252">
    <property type="term" value="F:serine-type endopeptidase activity"/>
    <property type="evidence" value="ECO:0007669"/>
    <property type="project" value="InterPro"/>
</dbReference>
<dbReference type="RefSeq" id="WP_085752409.1">
    <property type="nucleotide sequence ID" value="NZ_BSPR01000006.1"/>
</dbReference>
<evidence type="ECO:0000259" key="5">
    <source>
        <dbReference type="Pfam" id="PF01694"/>
    </source>
</evidence>
<keyword evidence="4" id="KW-0472">Membrane</keyword>
<proteinExistence type="predicted"/>
<evidence type="ECO:0000256" key="3">
    <source>
        <dbReference type="ARBA" id="ARBA00022989"/>
    </source>
</evidence>
<keyword evidence="2" id="KW-0812">Transmembrane</keyword>
<reference evidence="6 7" key="1">
    <citation type="submission" date="2016-04" db="EMBL/GenBank/DDBJ databases">
        <title>Complete genome sequence of natural rubber-degrading, novel Gram-negative bacterium, Rhizobacter gummiphilus strain NS21.</title>
        <authorList>
            <person name="Tabata M."/>
            <person name="Kasai D."/>
            <person name="Fukuda M."/>
        </authorList>
    </citation>
    <scope>NUCLEOTIDE SEQUENCE [LARGE SCALE GENOMIC DNA]</scope>
    <source>
        <strain evidence="6 7">NS21</strain>
    </source>
</reference>
<dbReference type="PANTHER" id="PTHR43731:SF26">
    <property type="entry name" value="RHOMBOID-LIKE PROTEIN 10, CHLOROPLASTIC"/>
    <property type="match status" value="1"/>
</dbReference>
<dbReference type="Pfam" id="PF01694">
    <property type="entry name" value="Rhomboid"/>
    <property type="match status" value="1"/>
</dbReference>
<keyword evidence="3" id="KW-1133">Transmembrane helix</keyword>
<dbReference type="InterPro" id="IPR022764">
    <property type="entry name" value="Peptidase_S54_rhomboid_dom"/>
</dbReference>
<evidence type="ECO:0000313" key="7">
    <source>
        <dbReference type="Proteomes" id="UP000193427"/>
    </source>
</evidence>
<dbReference type="GO" id="GO:0016020">
    <property type="term" value="C:membrane"/>
    <property type="evidence" value="ECO:0007669"/>
    <property type="project" value="UniProtKB-SubCell"/>
</dbReference>
<protein>
    <submittedName>
        <fullName evidence="6">Rhomboid family intramembrane serine protease</fullName>
    </submittedName>
</protein>
<dbReference type="OrthoDB" id="9778341at2"/>
<name>A0A1W6LCV3_9BURK</name>
<dbReference type="AlphaFoldDB" id="A0A1W6LCV3"/>
<comment type="subcellular location">
    <subcellularLocation>
        <location evidence="1">Membrane</location>
        <topology evidence="1">Multi-pass membrane protein</topology>
    </subcellularLocation>
</comment>
<evidence type="ECO:0000256" key="4">
    <source>
        <dbReference type="ARBA" id="ARBA00023136"/>
    </source>
</evidence>
<dbReference type="STRING" id="946333.A4W93_20630"/>
<keyword evidence="6" id="KW-0645">Protease</keyword>
<dbReference type="Proteomes" id="UP000193427">
    <property type="component" value="Chromosome"/>
</dbReference>